<proteinExistence type="predicted"/>
<reference evidence="1 2" key="1">
    <citation type="submission" date="2018-06" db="EMBL/GenBank/DDBJ databases">
        <authorList>
            <consortium name="Pathogen Informatics"/>
            <person name="Doyle S."/>
        </authorList>
    </citation>
    <scope>NUCLEOTIDE SEQUENCE [LARGE SCALE GENOMIC DNA]</scope>
    <source>
        <strain evidence="1 2">NCTC10698</strain>
    </source>
</reference>
<sequence>MLHQGNVVLDVSGEEHANMDMPTLLHVFEKVRGEKLADDALLLS</sequence>
<dbReference type="EMBL" id="UFXL01000001">
    <property type="protein sequence ID" value="SUY77962.1"/>
    <property type="molecule type" value="Genomic_DNA"/>
</dbReference>
<name>A0A8B4S477_COMTE</name>
<comment type="caution">
    <text evidence="1">The sequence shown here is derived from an EMBL/GenBank/DDBJ whole genome shotgun (WGS) entry which is preliminary data.</text>
</comment>
<dbReference type="AlphaFoldDB" id="A0A8B4S477"/>
<gene>
    <name evidence="1" type="ORF">NCTC10698_02871</name>
</gene>
<evidence type="ECO:0000313" key="1">
    <source>
        <dbReference type="EMBL" id="SUY77962.1"/>
    </source>
</evidence>
<evidence type="ECO:0000313" key="2">
    <source>
        <dbReference type="Proteomes" id="UP000255070"/>
    </source>
</evidence>
<protein>
    <submittedName>
        <fullName evidence="1">ABC-type uncharacterized transport system, periplasmic component</fullName>
    </submittedName>
</protein>
<organism evidence="1 2">
    <name type="scientific">Comamonas testosteroni</name>
    <name type="common">Pseudomonas testosteroni</name>
    <dbReference type="NCBI Taxonomy" id="285"/>
    <lineage>
        <taxon>Bacteria</taxon>
        <taxon>Pseudomonadati</taxon>
        <taxon>Pseudomonadota</taxon>
        <taxon>Betaproteobacteria</taxon>
        <taxon>Burkholderiales</taxon>
        <taxon>Comamonadaceae</taxon>
        <taxon>Comamonas</taxon>
    </lineage>
</organism>
<dbReference type="Proteomes" id="UP000255070">
    <property type="component" value="Unassembled WGS sequence"/>
</dbReference>
<accession>A0A8B4S477</accession>
<keyword evidence="2" id="KW-1185">Reference proteome</keyword>